<feature type="region of interest" description="Disordered" evidence="1">
    <location>
        <begin position="91"/>
        <end position="113"/>
    </location>
</feature>
<proteinExistence type="predicted"/>
<dbReference type="Proteomes" id="UP000719412">
    <property type="component" value="Unassembled WGS sequence"/>
</dbReference>
<dbReference type="AlphaFoldDB" id="A0A8J6HLW7"/>
<organism evidence="2 3">
    <name type="scientific">Tenebrio molitor</name>
    <name type="common">Yellow mealworm beetle</name>
    <dbReference type="NCBI Taxonomy" id="7067"/>
    <lineage>
        <taxon>Eukaryota</taxon>
        <taxon>Metazoa</taxon>
        <taxon>Ecdysozoa</taxon>
        <taxon>Arthropoda</taxon>
        <taxon>Hexapoda</taxon>
        <taxon>Insecta</taxon>
        <taxon>Pterygota</taxon>
        <taxon>Neoptera</taxon>
        <taxon>Endopterygota</taxon>
        <taxon>Coleoptera</taxon>
        <taxon>Polyphaga</taxon>
        <taxon>Cucujiformia</taxon>
        <taxon>Tenebrionidae</taxon>
        <taxon>Tenebrio</taxon>
    </lineage>
</organism>
<evidence type="ECO:0000256" key="1">
    <source>
        <dbReference type="SAM" id="MobiDB-lite"/>
    </source>
</evidence>
<evidence type="ECO:0000313" key="2">
    <source>
        <dbReference type="EMBL" id="KAH0816827.1"/>
    </source>
</evidence>
<evidence type="ECO:0000313" key="3">
    <source>
        <dbReference type="Proteomes" id="UP000719412"/>
    </source>
</evidence>
<comment type="caution">
    <text evidence="2">The sequence shown here is derived from an EMBL/GenBank/DDBJ whole genome shotgun (WGS) entry which is preliminary data.</text>
</comment>
<keyword evidence="3" id="KW-1185">Reference proteome</keyword>
<dbReference type="EMBL" id="JABDTM020020865">
    <property type="protein sequence ID" value="KAH0816827.1"/>
    <property type="molecule type" value="Genomic_DNA"/>
</dbReference>
<name>A0A8J6HLW7_TENMO</name>
<reference evidence="2" key="1">
    <citation type="journal article" date="2020" name="J Insects Food Feed">
        <title>The yellow mealworm (Tenebrio molitor) genome: a resource for the emerging insects as food and feed industry.</title>
        <authorList>
            <person name="Eriksson T."/>
            <person name="Andere A."/>
            <person name="Kelstrup H."/>
            <person name="Emery V."/>
            <person name="Picard C."/>
        </authorList>
    </citation>
    <scope>NUCLEOTIDE SEQUENCE</scope>
    <source>
        <strain evidence="2">Stoneville</strain>
        <tissue evidence="2">Whole head</tissue>
    </source>
</reference>
<reference evidence="2" key="2">
    <citation type="submission" date="2021-08" db="EMBL/GenBank/DDBJ databases">
        <authorList>
            <person name="Eriksson T."/>
        </authorList>
    </citation>
    <scope>NUCLEOTIDE SEQUENCE</scope>
    <source>
        <strain evidence="2">Stoneville</strain>
        <tissue evidence="2">Whole head</tissue>
    </source>
</reference>
<protein>
    <submittedName>
        <fullName evidence="2">Uncharacterized protein</fullName>
    </submittedName>
</protein>
<sequence>MQRKSAIPIRPCPGTSSSVLIEVAKLAAPSPGAPLLGRHLTGPGEGRFDEAPSLEWESDPETPASRDVTLASASHIAHRHRPLRCIMRDSLARAGPGGGTQNQTWCRGAPLEP</sequence>
<gene>
    <name evidence="2" type="ORF">GEV33_005964</name>
</gene>
<feature type="region of interest" description="Disordered" evidence="1">
    <location>
        <begin position="30"/>
        <end position="66"/>
    </location>
</feature>
<accession>A0A8J6HLW7</accession>